<comment type="function">
    <text evidence="6">Clathrin is the major protein of the polyhedral coat of coated pits and vesicles.</text>
</comment>
<comment type="similarity">
    <text evidence="2 6">Belongs to the clathrin light chain family.</text>
</comment>
<reference evidence="8 9" key="1">
    <citation type="journal article" date="2015" name="PLoS Pathog.">
        <title>Leptomonas seymouri: Adaptations to the Dixenous Life Cycle Analyzed by Genome Sequencing, Transcriptome Profiling and Co-infection with Leishmania donovani.</title>
        <authorList>
            <person name="Kraeva N."/>
            <person name="Butenko A."/>
            <person name="Hlavacova J."/>
            <person name="Kostygov A."/>
            <person name="Myskova J."/>
            <person name="Grybchuk D."/>
            <person name="Lestinova T."/>
            <person name="Votypka J."/>
            <person name="Volf P."/>
            <person name="Opperdoes F."/>
            <person name="Flegontov P."/>
            <person name="Lukes J."/>
            <person name="Yurchenko V."/>
        </authorList>
    </citation>
    <scope>NUCLEOTIDE SEQUENCE [LARGE SCALE GENOMIC DNA]</scope>
    <source>
        <strain evidence="8 9">ATCC 30220</strain>
    </source>
</reference>
<gene>
    <name evidence="8" type="ORF">ABL78_6703</name>
</gene>
<proteinExistence type="inferred from homology"/>
<feature type="compositionally biased region" description="Low complexity" evidence="7">
    <location>
        <begin position="28"/>
        <end position="43"/>
    </location>
</feature>
<feature type="compositionally biased region" description="Pro residues" evidence="7">
    <location>
        <begin position="148"/>
        <end position="160"/>
    </location>
</feature>
<evidence type="ECO:0000256" key="3">
    <source>
        <dbReference type="ARBA" id="ARBA00023136"/>
    </source>
</evidence>
<organism evidence="8 9">
    <name type="scientific">Leptomonas seymouri</name>
    <dbReference type="NCBI Taxonomy" id="5684"/>
    <lineage>
        <taxon>Eukaryota</taxon>
        <taxon>Discoba</taxon>
        <taxon>Euglenozoa</taxon>
        <taxon>Kinetoplastea</taxon>
        <taxon>Metakinetoplastina</taxon>
        <taxon>Trypanosomatida</taxon>
        <taxon>Trypanosomatidae</taxon>
        <taxon>Leishmaniinae</taxon>
        <taxon>Leptomonas</taxon>
    </lineage>
</organism>
<dbReference type="OrthoDB" id="278062at2759"/>
<feature type="compositionally biased region" description="Low complexity" evidence="7">
    <location>
        <begin position="57"/>
        <end position="88"/>
    </location>
</feature>
<keyword evidence="5 6" id="KW-0968">Cytoplasmic vesicle</keyword>
<dbReference type="InterPro" id="IPR000996">
    <property type="entry name" value="Clathrin_L-chain"/>
</dbReference>
<accession>A0A0N0P401</accession>
<keyword evidence="9" id="KW-1185">Reference proteome</keyword>
<comment type="subcellular location">
    <subcellularLocation>
        <location evidence="1 6">Cytoplasmic vesicle membrane</location>
        <topology evidence="1 6">Peripheral membrane protein</topology>
        <orientation evidence="1 6">Cytoplasmic side</orientation>
    </subcellularLocation>
    <subcellularLocation>
        <location evidence="6">Membrane</location>
        <location evidence="6">Coated pit</location>
        <topology evidence="6">Peripheral membrane protein</topology>
        <orientation evidence="6">Cytoplasmic side</orientation>
    </subcellularLocation>
    <text evidence="6">Cytoplasmic face of coated pits and vesicles.</text>
</comment>
<feature type="region of interest" description="Disordered" evidence="7">
    <location>
        <begin position="1"/>
        <end position="198"/>
    </location>
</feature>
<evidence type="ECO:0000256" key="7">
    <source>
        <dbReference type="SAM" id="MobiDB-lite"/>
    </source>
</evidence>
<dbReference type="GO" id="GO:0006886">
    <property type="term" value="P:intracellular protein transport"/>
    <property type="evidence" value="ECO:0007669"/>
    <property type="project" value="InterPro"/>
</dbReference>
<protein>
    <recommendedName>
        <fullName evidence="6">Clathrin light chain</fullName>
    </recommendedName>
</protein>
<dbReference type="AlphaFoldDB" id="A0A0N0P401"/>
<dbReference type="GO" id="GO:0030130">
    <property type="term" value="C:clathrin coat of trans-Golgi network vesicle"/>
    <property type="evidence" value="ECO:0007669"/>
    <property type="project" value="InterPro"/>
</dbReference>
<feature type="compositionally biased region" description="Pro residues" evidence="7">
    <location>
        <begin position="127"/>
        <end position="137"/>
    </location>
</feature>
<evidence type="ECO:0000256" key="2">
    <source>
        <dbReference type="ARBA" id="ARBA00005263"/>
    </source>
</evidence>
<keyword evidence="4 6" id="KW-0168">Coated pit</keyword>
<dbReference type="GO" id="GO:0005198">
    <property type="term" value="F:structural molecule activity"/>
    <property type="evidence" value="ECO:0007669"/>
    <property type="project" value="InterPro"/>
</dbReference>
<evidence type="ECO:0000256" key="1">
    <source>
        <dbReference type="ARBA" id="ARBA00004180"/>
    </source>
</evidence>
<keyword evidence="3 6" id="KW-0472">Membrane</keyword>
<evidence type="ECO:0000256" key="6">
    <source>
        <dbReference type="RuleBase" id="RU363137"/>
    </source>
</evidence>
<evidence type="ECO:0000256" key="5">
    <source>
        <dbReference type="ARBA" id="ARBA00023329"/>
    </source>
</evidence>
<feature type="compositionally biased region" description="Low complexity" evidence="7">
    <location>
        <begin position="103"/>
        <end position="126"/>
    </location>
</feature>
<evidence type="ECO:0000313" key="8">
    <source>
        <dbReference type="EMBL" id="KPI84247.1"/>
    </source>
</evidence>
<dbReference type="Proteomes" id="UP000038009">
    <property type="component" value="Unassembled WGS sequence"/>
</dbReference>
<dbReference type="Pfam" id="PF01086">
    <property type="entry name" value="Clathrin_lg_ch"/>
    <property type="match status" value="1"/>
</dbReference>
<dbReference type="EMBL" id="LJSK01000276">
    <property type="protein sequence ID" value="KPI84247.1"/>
    <property type="molecule type" value="Genomic_DNA"/>
</dbReference>
<comment type="caution">
    <text evidence="8">The sequence shown here is derived from an EMBL/GenBank/DDBJ whole genome shotgun (WGS) entry which is preliminary data.</text>
</comment>
<dbReference type="OMA" id="PLTMHAD"/>
<sequence>MNPDQPFNIAPRQGAPASPFDERGSSVGGAAHSSHSLGYAAGGNSSANRFADNQDAAALSQHSSVSMSVQSGAGAARPFAAAANPAAAVKVPWDDDDDDLNTPSALATAQEAAPASPPASEGKPAPSFLPEPAPAAVPPQDNMSPFSAFPPEPRATPQSPPQHGDVDDFIAPSPLRETLQGSPDHLPTSPEKPSTVNKAKMDALNKQIASRTAAYDAATKEKENKILAAAQEFIKALKAKREKEVLDARANHKKVQQVDANKIDAYKKSGAVWNAVGVLVDLRKPNQYSKGTEQMRSILSTLNATPAAPTAANANK</sequence>
<dbReference type="GO" id="GO:0016192">
    <property type="term" value="P:vesicle-mediated transport"/>
    <property type="evidence" value="ECO:0007669"/>
    <property type="project" value="InterPro"/>
</dbReference>
<evidence type="ECO:0000313" key="9">
    <source>
        <dbReference type="Proteomes" id="UP000038009"/>
    </source>
</evidence>
<dbReference type="VEuPathDB" id="TriTrypDB:Lsey_0276_0090"/>
<evidence type="ECO:0000256" key="4">
    <source>
        <dbReference type="ARBA" id="ARBA00023176"/>
    </source>
</evidence>
<name>A0A0N0P401_LEPSE</name>
<dbReference type="GO" id="GO:0030132">
    <property type="term" value="C:clathrin coat of coated pit"/>
    <property type="evidence" value="ECO:0007669"/>
    <property type="project" value="InterPro"/>
</dbReference>